<keyword evidence="8" id="KW-1185">Reference proteome</keyword>
<dbReference type="PROSITE" id="PS51257">
    <property type="entry name" value="PROKAR_LIPOPROTEIN"/>
    <property type="match status" value="1"/>
</dbReference>
<keyword evidence="1 4" id="KW-0349">Heme</keyword>
<evidence type="ECO:0000256" key="2">
    <source>
        <dbReference type="ARBA" id="ARBA00022723"/>
    </source>
</evidence>
<evidence type="ECO:0000256" key="5">
    <source>
        <dbReference type="SAM" id="Phobius"/>
    </source>
</evidence>
<dbReference type="RefSeq" id="WP_346759823.1">
    <property type="nucleotide sequence ID" value="NZ_JAUJEB010000004.1"/>
</dbReference>
<dbReference type="SUPFAM" id="SSF50952">
    <property type="entry name" value="Soluble quinoprotein glucose dehydrogenase"/>
    <property type="match status" value="1"/>
</dbReference>
<keyword evidence="5" id="KW-1133">Transmembrane helix</keyword>
<dbReference type="PROSITE" id="PS51007">
    <property type="entry name" value="CYTC"/>
    <property type="match status" value="1"/>
</dbReference>
<dbReference type="InterPro" id="IPR011041">
    <property type="entry name" value="Quinoprot_gluc/sorb_DH_b-prop"/>
</dbReference>
<keyword evidence="5" id="KW-0472">Membrane</keyword>
<accession>A0ABT8LCK8</accession>
<dbReference type="InterPro" id="IPR054539">
    <property type="entry name" value="Beta-prop_PDH"/>
</dbReference>
<dbReference type="Proteomes" id="UP001172083">
    <property type="component" value="Unassembled WGS sequence"/>
</dbReference>
<evidence type="ECO:0000313" key="7">
    <source>
        <dbReference type="EMBL" id="MDN5214490.1"/>
    </source>
</evidence>
<evidence type="ECO:0000313" key="8">
    <source>
        <dbReference type="Proteomes" id="UP001172083"/>
    </source>
</evidence>
<feature type="domain" description="Cytochrome c" evidence="6">
    <location>
        <begin position="476"/>
        <end position="565"/>
    </location>
</feature>
<sequence length="585" mass="65542">MKTNHKPQKKDRAFSGIFPLIILSNCFFLMGCSQATPSYSTGGLFIPEDFEAVVVVDSLQGKAREITVNENGDVYVKLRYSFEDGGIAALRDTDGDGRADIVKRFGVYEHKGNWGFQTAVEVYNGYLYFSTELAVYRYRLNPEKLVPDSELELIVLDDHEHGDHEHNGKPIAFDKEGNLYVPFGAPSNACQEPKRTPGQPGLDPCPQLEHHAGVWRFDANKTGQTQKDGTRFASGIRSMICMDWNDQDDNLYLVMHGRDDLLRLFPNLYTAWESAMLPSEEFLKVTEGTDFGWPYCYYDQLQEKKVLAPEYGGDGDSIGRCSDYDLPIMGFPGHWAPNGLLFYTGDQFPARYKNGAFVAFHGSTIRAPYPQSGYFVAFIPFKDGAPTGEWEVFADGFAQVDTIVNVSDAVYRPMGLAMGPDGSLYLSETEKGKVWKVTFRGDKDTFGEKQLAAMEKRKQQPNIKTPDEQQDNLLKILANTGEALYFQYCGICHQRNGKGASGRYPPLRDTDWVTGDKERLIKVVLNGLEGGIEVNGKPYNSVMPQHSFLPDDEVASILTYIRQNFGNEASAVSEEEVKQVRTSTQ</sequence>
<dbReference type="EMBL" id="JAUJEB010000004">
    <property type="protein sequence ID" value="MDN5214490.1"/>
    <property type="molecule type" value="Genomic_DNA"/>
</dbReference>
<dbReference type="Pfam" id="PF00034">
    <property type="entry name" value="Cytochrom_C"/>
    <property type="match status" value="1"/>
</dbReference>
<keyword evidence="5" id="KW-0812">Transmembrane</keyword>
<organism evidence="7 8">
    <name type="scientific">Agaribacillus aureus</name>
    <dbReference type="NCBI Taxonomy" id="3051825"/>
    <lineage>
        <taxon>Bacteria</taxon>
        <taxon>Pseudomonadati</taxon>
        <taxon>Bacteroidota</taxon>
        <taxon>Cytophagia</taxon>
        <taxon>Cytophagales</taxon>
        <taxon>Splendidivirgaceae</taxon>
        <taxon>Agaribacillus</taxon>
    </lineage>
</organism>
<dbReference type="PANTHER" id="PTHR19328">
    <property type="entry name" value="HEDGEHOG-INTERACTING PROTEIN"/>
    <property type="match status" value="1"/>
</dbReference>
<evidence type="ECO:0000256" key="1">
    <source>
        <dbReference type="ARBA" id="ARBA00022617"/>
    </source>
</evidence>
<dbReference type="PANTHER" id="PTHR19328:SF53">
    <property type="entry name" value="MEMBRANE PROTEIN"/>
    <property type="match status" value="1"/>
</dbReference>
<dbReference type="SUPFAM" id="SSF46626">
    <property type="entry name" value="Cytochrome c"/>
    <property type="match status" value="1"/>
</dbReference>
<evidence type="ECO:0000259" key="6">
    <source>
        <dbReference type="PROSITE" id="PS51007"/>
    </source>
</evidence>
<feature type="transmembrane region" description="Helical" evidence="5">
    <location>
        <begin position="12"/>
        <end position="31"/>
    </location>
</feature>
<proteinExistence type="predicted"/>
<reference evidence="7" key="1">
    <citation type="submission" date="2023-06" db="EMBL/GenBank/DDBJ databases">
        <title>Genomic of Agaribacillus aureum.</title>
        <authorList>
            <person name="Wang G."/>
        </authorList>
    </citation>
    <scope>NUCLEOTIDE SEQUENCE</scope>
    <source>
        <strain evidence="7">BMA12</strain>
    </source>
</reference>
<keyword evidence="3 4" id="KW-0408">Iron</keyword>
<dbReference type="InterPro" id="IPR036909">
    <property type="entry name" value="Cyt_c-like_dom_sf"/>
</dbReference>
<dbReference type="Gene3D" id="1.10.760.10">
    <property type="entry name" value="Cytochrome c-like domain"/>
    <property type="match status" value="1"/>
</dbReference>
<keyword evidence="2 4" id="KW-0479">Metal-binding</keyword>
<dbReference type="InterPro" id="IPR011042">
    <property type="entry name" value="6-blade_b-propeller_TolB-like"/>
</dbReference>
<name>A0ABT8LCK8_9BACT</name>
<evidence type="ECO:0000256" key="3">
    <source>
        <dbReference type="ARBA" id="ARBA00023004"/>
    </source>
</evidence>
<gene>
    <name evidence="7" type="ORF">QQ020_20585</name>
</gene>
<comment type="caution">
    <text evidence="7">The sequence shown here is derived from an EMBL/GenBank/DDBJ whole genome shotgun (WGS) entry which is preliminary data.</text>
</comment>
<dbReference type="Pfam" id="PF22807">
    <property type="entry name" value="TrAA12"/>
    <property type="match status" value="1"/>
</dbReference>
<protein>
    <submittedName>
        <fullName evidence="7">PQQ-dependent sugar dehydrogenase</fullName>
    </submittedName>
</protein>
<evidence type="ECO:0000256" key="4">
    <source>
        <dbReference type="PROSITE-ProRule" id="PRU00433"/>
    </source>
</evidence>
<dbReference type="InterPro" id="IPR009056">
    <property type="entry name" value="Cyt_c-like_dom"/>
</dbReference>
<dbReference type="Gene3D" id="2.120.10.30">
    <property type="entry name" value="TolB, C-terminal domain"/>
    <property type="match status" value="1"/>
</dbReference>